<dbReference type="InterPro" id="IPR045584">
    <property type="entry name" value="Pilin-like"/>
</dbReference>
<protein>
    <recommendedName>
        <fullName evidence="2">Type II secretion system protein H</fullName>
    </recommendedName>
    <alternativeName>
        <fullName evidence="9">General secretion pathway protein H</fullName>
    </alternativeName>
</protein>
<keyword evidence="7 10" id="KW-1133">Transmembrane helix</keyword>
<keyword evidence="8 10" id="KW-0472">Membrane</keyword>
<evidence type="ECO:0000313" key="11">
    <source>
        <dbReference type="EMBL" id="GAA0811931.1"/>
    </source>
</evidence>
<dbReference type="Gene3D" id="3.55.40.10">
    <property type="entry name" value="minor pseudopilin epsh domain"/>
    <property type="match status" value="1"/>
</dbReference>
<dbReference type="RefSeq" id="WP_343814618.1">
    <property type="nucleotide sequence ID" value="NZ_BAAAFA010000001.1"/>
</dbReference>
<keyword evidence="3" id="KW-1003">Cell membrane</keyword>
<comment type="subcellular location">
    <subcellularLocation>
        <location evidence="1">Cell inner membrane</location>
        <topology evidence="1">Single-pass membrane protein</topology>
    </subcellularLocation>
</comment>
<dbReference type="NCBIfam" id="TIGR02532">
    <property type="entry name" value="IV_pilin_GFxxxE"/>
    <property type="match status" value="1"/>
</dbReference>
<dbReference type="PROSITE" id="PS00409">
    <property type="entry name" value="PROKAR_NTER_METHYL"/>
    <property type="match status" value="1"/>
</dbReference>
<evidence type="ECO:0000313" key="12">
    <source>
        <dbReference type="Proteomes" id="UP001500021"/>
    </source>
</evidence>
<keyword evidence="5" id="KW-0997">Cell inner membrane</keyword>
<dbReference type="EMBL" id="BAAAFA010000001">
    <property type="protein sequence ID" value="GAA0811931.1"/>
    <property type="molecule type" value="Genomic_DNA"/>
</dbReference>
<dbReference type="PRINTS" id="PR00885">
    <property type="entry name" value="BCTERIALGSPH"/>
</dbReference>
<accession>A0ABP3WE34</accession>
<evidence type="ECO:0000256" key="2">
    <source>
        <dbReference type="ARBA" id="ARBA00021549"/>
    </source>
</evidence>
<dbReference type="InterPro" id="IPR002416">
    <property type="entry name" value="T2SS_protein-GspH"/>
</dbReference>
<keyword evidence="4" id="KW-0488">Methylation</keyword>
<evidence type="ECO:0000256" key="6">
    <source>
        <dbReference type="ARBA" id="ARBA00022692"/>
    </source>
</evidence>
<comment type="caution">
    <text evidence="11">The sequence shown here is derived from an EMBL/GenBank/DDBJ whole genome shotgun (WGS) entry which is preliminary data.</text>
</comment>
<keyword evidence="6 10" id="KW-0812">Transmembrane</keyword>
<reference evidence="12" key="1">
    <citation type="journal article" date="2019" name="Int. J. Syst. Evol. Microbiol.">
        <title>The Global Catalogue of Microorganisms (GCM) 10K type strain sequencing project: providing services to taxonomists for standard genome sequencing and annotation.</title>
        <authorList>
            <consortium name="The Broad Institute Genomics Platform"/>
            <consortium name="The Broad Institute Genome Sequencing Center for Infectious Disease"/>
            <person name="Wu L."/>
            <person name="Ma J."/>
        </authorList>
    </citation>
    <scope>NUCLEOTIDE SEQUENCE [LARGE SCALE GENOMIC DNA]</scope>
    <source>
        <strain evidence="12">JCM 15608</strain>
    </source>
</reference>
<evidence type="ECO:0000256" key="4">
    <source>
        <dbReference type="ARBA" id="ARBA00022481"/>
    </source>
</evidence>
<evidence type="ECO:0000256" key="7">
    <source>
        <dbReference type="ARBA" id="ARBA00022989"/>
    </source>
</evidence>
<dbReference type="Proteomes" id="UP001500021">
    <property type="component" value="Unassembled WGS sequence"/>
</dbReference>
<evidence type="ECO:0000256" key="10">
    <source>
        <dbReference type="SAM" id="Phobius"/>
    </source>
</evidence>
<evidence type="ECO:0000256" key="9">
    <source>
        <dbReference type="ARBA" id="ARBA00030775"/>
    </source>
</evidence>
<dbReference type="Pfam" id="PF07963">
    <property type="entry name" value="N_methyl"/>
    <property type="match status" value="1"/>
</dbReference>
<organism evidence="11 12">
    <name type="scientific">Colwellia asteriadis</name>
    <dbReference type="NCBI Taxonomy" id="517723"/>
    <lineage>
        <taxon>Bacteria</taxon>
        <taxon>Pseudomonadati</taxon>
        <taxon>Pseudomonadota</taxon>
        <taxon>Gammaproteobacteria</taxon>
        <taxon>Alteromonadales</taxon>
        <taxon>Colwelliaceae</taxon>
        <taxon>Colwellia</taxon>
    </lineage>
</organism>
<evidence type="ECO:0000256" key="1">
    <source>
        <dbReference type="ARBA" id="ARBA00004377"/>
    </source>
</evidence>
<sequence>MMGKLQRRAIVAKGFTLIEVMVVVAIIGVVATLVQFTFAGNRPEDLLKESSDRFKAIFEVASDYSMLNNIELGVVIKKNSYQFLGYDGTRWAEIPEQNWLSNVELPEGVELKVALDDLPIDEPLLFNADTFKEKAEDEFTLLSKEEQEQQIIPQIYILSGGDITPFSVTFRFGEQSPQVMADGNVLDFAYKVTGIYSVPLTTQGPILDE</sequence>
<evidence type="ECO:0000256" key="3">
    <source>
        <dbReference type="ARBA" id="ARBA00022475"/>
    </source>
</evidence>
<name>A0ABP3WE34_9GAMM</name>
<evidence type="ECO:0000256" key="8">
    <source>
        <dbReference type="ARBA" id="ARBA00023136"/>
    </source>
</evidence>
<gene>
    <name evidence="11" type="primary">xcpU</name>
    <name evidence="11" type="ORF">GCM10009111_05140</name>
</gene>
<proteinExistence type="predicted"/>
<keyword evidence="12" id="KW-1185">Reference proteome</keyword>
<feature type="transmembrane region" description="Helical" evidence="10">
    <location>
        <begin position="12"/>
        <end position="38"/>
    </location>
</feature>
<dbReference type="SUPFAM" id="SSF54523">
    <property type="entry name" value="Pili subunits"/>
    <property type="match status" value="1"/>
</dbReference>
<evidence type="ECO:0000256" key="5">
    <source>
        <dbReference type="ARBA" id="ARBA00022519"/>
    </source>
</evidence>
<dbReference type="InterPro" id="IPR049875">
    <property type="entry name" value="TypeII_GspH"/>
</dbReference>
<dbReference type="NCBIfam" id="TIGR01708">
    <property type="entry name" value="typeII_sec_gspH"/>
    <property type="match status" value="1"/>
</dbReference>
<dbReference type="InterPro" id="IPR012902">
    <property type="entry name" value="N_methyl_site"/>
</dbReference>